<name>A0A7S0EUI5_9EUKA</name>
<protein>
    <recommendedName>
        <fullName evidence="3">NYN domain-containing protein</fullName>
    </recommendedName>
</protein>
<dbReference type="AlphaFoldDB" id="A0A7S0EUI5"/>
<dbReference type="Pfam" id="PF05991">
    <property type="entry name" value="NYN_YacP"/>
    <property type="match status" value="1"/>
</dbReference>
<accession>A0A7S0EUI5</accession>
<feature type="region of interest" description="Disordered" evidence="1">
    <location>
        <begin position="320"/>
        <end position="366"/>
    </location>
</feature>
<evidence type="ECO:0008006" key="3">
    <source>
        <dbReference type="Google" id="ProtNLM"/>
    </source>
</evidence>
<sequence>MLALFAMHGMLAWHAPHGKRVAPCTPARRRSPAVYCMASKDSDGRSNCKKRRKKQSENGPGESADAASGRVTSDSLMSVRKQIMYAKAYQAYKSKNVSPVYRTSFRRIKKTAQEEGDEEEKAAVEEDTTGFSVPLLFVDGYNIIGKWPRLKKRKERGDLAGARQMLLDDLLQFAPRRFEVVCVFDAYGVKTASGQGELTDKIESHFGMSVVFTKDTADSYIEKETLRLSQEDMTGRAPQRVWAATSDRAIQISASVHGATVVSASWLVRELKDSRAETTEVISEFNRAQRRRSGADILIDSLPAEQQAVFESLSNGPADAALSRRERAAAAQASEIAEAEARMRKPAMPPKKKRTTAPKRGPENKG</sequence>
<gene>
    <name evidence="2" type="ORF">PANT1444_LOCUS12965</name>
</gene>
<evidence type="ECO:0000313" key="2">
    <source>
        <dbReference type="EMBL" id="CAD8494404.1"/>
    </source>
</evidence>
<dbReference type="PANTHER" id="PTHR34547:SF1">
    <property type="entry name" value="YACP-LIKE NYN DOMAIN PROTEIN"/>
    <property type="match status" value="1"/>
</dbReference>
<organism evidence="2">
    <name type="scientific">Phaeocystis antarctica</name>
    <dbReference type="NCBI Taxonomy" id="33657"/>
    <lineage>
        <taxon>Eukaryota</taxon>
        <taxon>Haptista</taxon>
        <taxon>Haptophyta</taxon>
        <taxon>Prymnesiophyceae</taxon>
        <taxon>Phaeocystales</taxon>
        <taxon>Phaeocystaceae</taxon>
        <taxon>Phaeocystis</taxon>
    </lineage>
</organism>
<feature type="region of interest" description="Disordered" evidence="1">
    <location>
        <begin position="38"/>
        <end position="71"/>
    </location>
</feature>
<reference evidence="2" key="1">
    <citation type="submission" date="2021-01" db="EMBL/GenBank/DDBJ databases">
        <authorList>
            <person name="Corre E."/>
            <person name="Pelletier E."/>
            <person name="Niang G."/>
            <person name="Scheremetjew M."/>
            <person name="Finn R."/>
            <person name="Kale V."/>
            <person name="Holt S."/>
            <person name="Cochrane G."/>
            <person name="Meng A."/>
            <person name="Brown T."/>
            <person name="Cohen L."/>
        </authorList>
    </citation>
    <scope>NUCLEOTIDE SEQUENCE</scope>
    <source>
        <strain evidence="2">CCMP1374</strain>
    </source>
</reference>
<dbReference type="CDD" id="cd10912">
    <property type="entry name" value="PIN_YacP-like"/>
    <property type="match status" value="1"/>
</dbReference>
<dbReference type="PANTHER" id="PTHR34547">
    <property type="entry name" value="YACP-LIKE NYN DOMAIN PROTEIN"/>
    <property type="match status" value="1"/>
</dbReference>
<evidence type="ECO:0000256" key="1">
    <source>
        <dbReference type="SAM" id="MobiDB-lite"/>
    </source>
</evidence>
<dbReference type="InterPro" id="IPR010298">
    <property type="entry name" value="YacP-like"/>
</dbReference>
<proteinExistence type="predicted"/>
<dbReference type="EMBL" id="HBEP01022972">
    <property type="protein sequence ID" value="CAD8494404.1"/>
    <property type="molecule type" value="Transcribed_RNA"/>
</dbReference>